<sequence>MTYDINMSSGDAVVFISATGFDGTSGIAEKLADTGKASGLYTNKECTTELTTAADPIYMRVK</sequence>
<organism evidence="1">
    <name type="scientific">bioreactor metagenome</name>
    <dbReference type="NCBI Taxonomy" id="1076179"/>
    <lineage>
        <taxon>unclassified sequences</taxon>
        <taxon>metagenomes</taxon>
        <taxon>ecological metagenomes</taxon>
    </lineage>
</organism>
<evidence type="ECO:0000313" key="1">
    <source>
        <dbReference type="EMBL" id="MPM07465.1"/>
    </source>
</evidence>
<comment type="caution">
    <text evidence="1">The sequence shown here is derived from an EMBL/GenBank/DDBJ whole genome shotgun (WGS) entry which is preliminary data.</text>
</comment>
<name>A0A644WU60_9ZZZZ</name>
<protein>
    <submittedName>
        <fullName evidence="1">Uncharacterized protein</fullName>
    </submittedName>
</protein>
<reference evidence="1" key="1">
    <citation type="submission" date="2019-08" db="EMBL/GenBank/DDBJ databases">
        <authorList>
            <person name="Kucharzyk K."/>
            <person name="Murdoch R.W."/>
            <person name="Higgins S."/>
            <person name="Loffler F."/>
        </authorList>
    </citation>
    <scope>NUCLEOTIDE SEQUENCE</scope>
</reference>
<dbReference type="AlphaFoldDB" id="A0A644WU60"/>
<gene>
    <name evidence="1" type="ORF">SDC9_53771</name>
</gene>
<accession>A0A644WU60</accession>
<proteinExistence type="predicted"/>
<dbReference type="EMBL" id="VSSQ01001339">
    <property type="protein sequence ID" value="MPM07465.1"/>
    <property type="molecule type" value="Genomic_DNA"/>
</dbReference>